<dbReference type="OrthoDB" id="10258358at2759"/>
<keyword evidence="2" id="KW-1185">Reference proteome</keyword>
<dbReference type="EMBL" id="KZ992422">
    <property type="protein sequence ID" value="RKP22203.1"/>
    <property type="molecule type" value="Genomic_DNA"/>
</dbReference>
<dbReference type="AlphaFoldDB" id="A0A4P9YQV3"/>
<evidence type="ECO:0000313" key="1">
    <source>
        <dbReference type="EMBL" id="RKP22203.1"/>
    </source>
</evidence>
<accession>A0A4P9YQV3</accession>
<dbReference type="Proteomes" id="UP000278143">
    <property type="component" value="Unassembled WGS sequence"/>
</dbReference>
<organism evidence="1 2">
    <name type="scientific">Syncephalis pseudoplumigaleata</name>
    <dbReference type="NCBI Taxonomy" id="1712513"/>
    <lineage>
        <taxon>Eukaryota</taxon>
        <taxon>Fungi</taxon>
        <taxon>Fungi incertae sedis</taxon>
        <taxon>Zoopagomycota</taxon>
        <taxon>Zoopagomycotina</taxon>
        <taxon>Zoopagomycetes</taxon>
        <taxon>Zoopagales</taxon>
        <taxon>Piptocephalidaceae</taxon>
        <taxon>Syncephalis</taxon>
    </lineage>
</organism>
<evidence type="ECO:0000313" key="2">
    <source>
        <dbReference type="Proteomes" id="UP000278143"/>
    </source>
</evidence>
<gene>
    <name evidence="1" type="ORF">SYNPS1DRAFT_26163</name>
</gene>
<name>A0A4P9YQV3_9FUNG</name>
<proteinExistence type="predicted"/>
<sequence>MPALSYSRIALLPQWRVLSRPDDEGTQATLYIKGFLAEGETPDHFEDWMWSHRLLMLSPRHRWSGTVYG</sequence>
<reference evidence="2" key="1">
    <citation type="journal article" date="2018" name="Nat. Microbiol.">
        <title>Leveraging single-cell genomics to expand the fungal tree of life.</title>
        <authorList>
            <person name="Ahrendt S.R."/>
            <person name="Quandt C.A."/>
            <person name="Ciobanu D."/>
            <person name="Clum A."/>
            <person name="Salamov A."/>
            <person name="Andreopoulos B."/>
            <person name="Cheng J.F."/>
            <person name="Woyke T."/>
            <person name="Pelin A."/>
            <person name="Henrissat B."/>
            <person name="Reynolds N.K."/>
            <person name="Benny G.L."/>
            <person name="Smith M.E."/>
            <person name="James T.Y."/>
            <person name="Grigoriev I.V."/>
        </authorList>
    </citation>
    <scope>NUCLEOTIDE SEQUENCE [LARGE SCALE GENOMIC DNA]</scope>
    <source>
        <strain evidence="2">Benny S71-1</strain>
    </source>
</reference>
<protein>
    <submittedName>
        <fullName evidence="1">Uncharacterized protein</fullName>
    </submittedName>
</protein>